<dbReference type="AlphaFoldDB" id="A0A9W9PV82"/>
<keyword evidence="2" id="KW-1185">Reference proteome</keyword>
<gene>
    <name evidence="1" type="ORF">N7476_008824</name>
</gene>
<reference evidence="1" key="1">
    <citation type="submission" date="2022-12" db="EMBL/GenBank/DDBJ databases">
        <authorList>
            <person name="Petersen C."/>
        </authorList>
    </citation>
    <scope>NUCLEOTIDE SEQUENCE</scope>
    <source>
        <strain evidence="1">IBT 21472</strain>
    </source>
</reference>
<name>A0A9W9PV82_9EURO</name>
<evidence type="ECO:0000313" key="2">
    <source>
        <dbReference type="Proteomes" id="UP001147746"/>
    </source>
</evidence>
<sequence>MSSSSSHATNAITNLNLALILPTNINHGRLYALRNDTCMHIDLKIQLARDAVACKVHTLTTTVAA</sequence>
<organism evidence="1 2">
    <name type="scientific">Penicillium atrosanguineum</name>
    <dbReference type="NCBI Taxonomy" id="1132637"/>
    <lineage>
        <taxon>Eukaryota</taxon>
        <taxon>Fungi</taxon>
        <taxon>Dikarya</taxon>
        <taxon>Ascomycota</taxon>
        <taxon>Pezizomycotina</taxon>
        <taxon>Eurotiomycetes</taxon>
        <taxon>Eurotiomycetidae</taxon>
        <taxon>Eurotiales</taxon>
        <taxon>Aspergillaceae</taxon>
        <taxon>Penicillium</taxon>
    </lineage>
</organism>
<dbReference type="Proteomes" id="UP001147746">
    <property type="component" value="Unassembled WGS sequence"/>
</dbReference>
<proteinExistence type="predicted"/>
<evidence type="ECO:0000313" key="1">
    <source>
        <dbReference type="EMBL" id="KAJ5308168.1"/>
    </source>
</evidence>
<accession>A0A9W9PV82</accession>
<protein>
    <submittedName>
        <fullName evidence="1">Uncharacterized protein</fullName>
    </submittedName>
</protein>
<reference evidence="1" key="2">
    <citation type="journal article" date="2023" name="IMA Fungus">
        <title>Comparative genomic study of the Penicillium genus elucidates a diverse pangenome and 15 lateral gene transfer events.</title>
        <authorList>
            <person name="Petersen C."/>
            <person name="Sorensen T."/>
            <person name="Nielsen M.R."/>
            <person name="Sondergaard T.E."/>
            <person name="Sorensen J.L."/>
            <person name="Fitzpatrick D.A."/>
            <person name="Frisvad J.C."/>
            <person name="Nielsen K.L."/>
        </authorList>
    </citation>
    <scope>NUCLEOTIDE SEQUENCE</scope>
    <source>
        <strain evidence="1">IBT 21472</strain>
    </source>
</reference>
<dbReference type="EMBL" id="JAPZBO010000008">
    <property type="protein sequence ID" value="KAJ5308168.1"/>
    <property type="molecule type" value="Genomic_DNA"/>
</dbReference>
<comment type="caution">
    <text evidence="1">The sequence shown here is derived from an EMBL/GenBank/DDBJ whole genome shotgun (WGS) entry which is preliminary data.</text>
</comment>